<sequence length="83" mass="9110">MRGLTVRQRQVLLLAAAGYTSEQAGRRLGIHRNTVDRHLQETYRLLGARDRTHAVVLAIYHGHISLADIAAIATATHTLETAA</sequence>
<reference evidence="5 6" key="1">
    <citation type="journal article" date="2019" name="Int. J. Syst. Evol. Microbiol.">
        <title>The Global Catalogue of Microorganisms (GCM) 10K type strain sequencing project: providing services to taxonomists for standard genome sequencing and annotation.</title>
        <authorList>
            <consortium name="The Broad Institute Genomics Platform"/>
            <consortium name="The Broad Institute Genome Sequencing Center for Infectious Disease"/>
            <person name="Wu L."/>
            <person name="Ma J."/>
        </authorList>
    </citation>
    <scope>NUCLEOTIDE SEQUENCE [LARGE SCALE GENOMIC DNA]</scope>
    <source>
        <strain evidence="5 6">JCM 10367</strain>
    </source>
</reference>
<dbReference type="SUPFAM" id="SSF46894">
    <property type="entry name" value="C-terminal effector domain of the bipartite response regulators"/>
    <property type="match status" value="1"/>
</dbReference>
<dbReference type="PROSITE" id="PS50043">
    <property type="entry name" value="HTH_LUXR_2"/>
    <property type="match status" value="1"/>
</dbReference>
<keyword evidence="1" id="KW-0805">Transcription regulation</keyword>
<keyword evidence="6" id="KW-1185">Reference proteome</keyword>
<dbReference type="Proteomes" id="UP001500724">
    <property type="component" value="Unassembled WGS sequence"/>
</dbReference>
<dbReference type="SMART" id="SM00421">
    <property type="entry name" value="HTH_LUXR"/>
    <property type="match status" value="1"/>
</dbReference>
<accession>A0ABN1HC26</accession>
<feature type="domain" description="HTH luxR-type" evidence="4">
    <location>
        <begin position="1"/>
        <end position="62"/>
    </location>
</feature>
<keyword evidence="2" id="KW-0238">DNA-binding</keyword>
<organism evidence="5 6">
    <name type="scientific">Streptomyces thermocarboxydovorans</name>
    <dbReference type="NCBI Taxonomy" id="59298"/>
    <lineage>
        <taxon>Bacteria</taxon>
        <taxon>Bacillati</taxon>
        <taxon>Actinomycetota</taxon>
        <taxon>Actinomycetes</taxon>
        <taxon>Kitasatosporales</taxon>
        <taxon>Streptomycetaceae</taxon>
        <taxon>Streptomyces</taxon>
    </lineage>
</organism>
<dbReference type="EMBL" id="BAAAGU010000009">
    <property type="protein sequence ID" value="GAA0637483.1"/>
    <property type="molecule type" value="Genomic_DNA"/>
</dbReference>
<dbReference type="Gene3D" id="1.10.10.10">
    <property type="entry name" value="Winged helix-like DNA-binding domain superfamily/Winged helix DNA-binding domain"/>
    <property type="match status" value="1"/>
</dbReference>
<dbReference type="Pfam" id="PF00196">
    <property type="entry name" value="GerE"/>
    <property type="match status" value="1"/>
</dbReference>
<gene>
    <name evidence="5" type="ORF">GCM10009535_12350</name>
</gene>
<evidence type="ECO:0000259" key="4">
    <source>
        <dbReference type="PROSITE" id="PS50043"/>
    </source>
</evidence>
<dbReference type="RefSeq" id="WP_343998339.1">
    <property type="nucleotide sequence ID" value="NZ_BAAAGU010000009.1"/>
</dbReference>
<keyword evidence="3" id="KW-0804">Transcription</keyword>
<comment type="caution">
    <text evidence="5">The sequence shown here is derived from an EMBL/GenBank/DDBJ whole genome shotgun (WGS) entry which is preliminary data.</text>
</comment>
<dbReference type="CDD" id="cd06170">
    <property type="entry name" value="LuxR_C_like"/>
    <property type="match status" value="1"/>
</dbReference>
<evidence type="ECO:0000256" key="1">
    <source>
        <dbReference type="ARBA" id="ARBA00023015"/>
    </source>
</evidence>
<evidence type="ECO:0000256" key="2">
    <source>
        <dbReference type="ARBA" id="ARBA00023125"/>
    </source>
</evidence>
<dbReference type="PANTHER" id="PTHR44688:SF16">
    <property type="entry name" value="DNA-BINDING TRANSCRIPTIONAL ACTIVATOR DEVR_DOSR"/>
    <property type="match status" value="1"/>
</dbReference>
<protein>
    <recommendedName>
        <fullName evidence="4">HTH luxR-type domain-containing protein</fullName>
    </recommendedName>
</protein>
<dbReference type="InterPro" id="IPR000792">
    <property type="entry name" value="Tscrpt_reg_LuxR_C"/>
</dbReference>
<dbReference type="PRINTS" id="PR00038">
    <property type="entry name" value="HTHLUXR"/>
</dbReference>
<dbReference type="InterPro" id="IPR036388">
    <property type="entry name" value="WH-like_DNA-bd_sf"/>
</dbReference>
<name>A0ABN1HC26_9ACTN</name>
<proteinExistence type="predicted"/>
<evidence type="ECO:0000313" key="5">
    <source>
        <dbReference type="EMBL" id="GAA0637483.1"/>
    </source>
</evidence>
<dbReference type="PANTHER" id="PTHR44688">
    <property type="entry name" value="DNA-BINDING TRANSCRIPTIONAL ACTIVATOR DEVR_DOSR"/>
    <property type="match status" value="1"/>
</dbReference>
<evidence type="ECO:0000313" key="6">
    <source>
        <dbReference type="Proteomes" id="UP001500724"/>
    </source>
</evidence>
<evidence type="ECO:0000256" key="3">
    <source>
        <dbReference type="ARBA" id="ARBA00023163"/>
    </source>
</evidence>
<dbReference type="InterPro" id="IPR016032">
    <property type="entry name" value="Sig_transdc_resp-reg_C-effctor"/>
</dbReference>